<keyword evidence="10" id="KW-1185">Reference proteome</keyword>
<dbReference type="AlphaFoldDB" id="A0A496PJ65"/>
<dbReference type="RefSeq" id="WP_121485112.1">
    <property type="nucleotide sequence ID" value="NZ_QQXL01000004.1"/>
</dbReference>
<dbReference type="InterPro" id="IPR000390">
    <property type="entry name" value="Small_drug/metabolite_transptr"/>
</dbReference>
<proteinExistence type="inferred from homology"/>
<evidence type="ECO:0000256" key="1">
    <source>
        <dbReference type="ARBA" id="ARBA00004651"/>
    </source>
</evidence>
<name>A0A496PJ65_9MICC</name>
<dbReference type="EMBL" id="QQXL01000004">
    <property type="protein sequence ID" value="RKW70460.1"/>
    <property type="molecule type" value="Genomic_DNA"/>
</dbReference>
<evidence type="ECO:0000313" key="9">
    <source>
        <dbReference type="EMBL" id="RKW70460.1"/>
    </source>
</evidence>
<feature type="transmembrane region" description="Helical" evidence="8">
    <location>
        <begin position="59"/>
        <end position="80"/>
    </location>
</feature>
<keyword evidence="3" id="KW-1003">Cell membrane</keyword>
<evidence type="ECO:0000256" key="8">
    <source>
        <dbReference type="SAM" id="Phobius"/>
    </source>
</evidence>
<dbReference type="GO" id="GO:0005886">
    <property type="term" value="C:plasma membrane"/>
    <property type="evidence" value="ECO:0007669"/>
    <property type="project" value="UniProtKB-SubCell"/>
</dbReference>
<gene>
    <name evidence="9" type="ORF">DWQ67_08245</name>
</gene>
<keyword evidence="4 7" id="KW-0812">Transmembrane</keyword>
<comment type="similarity">
    <text evidence="7">Belongs to the drug/metabolite transporter (DMT) superfamily. Small multidrug resistance (SMR) (TC 2.A.7.1) family.</text>
</comment>
<dbReference type="GO" id="GO:0022857">
    <property type="term" value="F:transmembrane transporter activity"/>
    <property type="evidence" value="ECO:0007669"/>
    <property type="project" value="InterPro"/>
</dbReference>
<sequence>MIWLLLSAAIVCEVGATLCLRMASMEGAKPIWYAPVGLGYLLAFTSLALALGHGMPLGVAYGIWAAAGVALTALVSHWLFKERLTRTMLAGIGLIIVGVLLVELGARH</sequence>
<reference evidence="9 10" key="1">
    <citation type="submission" date="2018-07" db="EMBL/GenBank/DDBJ databases">
        <title>Arthrobacter sp. nov., isolated from raw cow's milk with high bacterial count.</title>
        <authorList>
            <person name="Hahne J."/>
            <person name="Isele D."/>
            <person name="Lipski A."/>
        </authorList>
    </citation>
    <scope>NUCLEOTIDE SEQUENCE [LARGE SCALE GENOMIC DNA]</scope>
    <source>
        <strain evidence="9 10">JZ R-183</strain>
    </source>
</reference>
<comment type="subcellular location">
    <subcellularLocation>
        <location evidence="1 7">Cell membrane</location>
        <topology evidence="1 7">Multi-pass membrane protein</topology>
    </subcellularLocation>
</comment>
<evidence type="ECO:0000256" key="2">
    <source>
        <dbReference type="ARBA" id="ARBA00022448"/>
    </source>
</evidence>
<dbReference type="PANTHER" id="PTHR30561:SF1">
    <property type="entry name" value="MULTIDRUG TRANSPORTER EMRE"/>
    <property type="match status" value="1"/>
</dbReference>
<feature type="transmembrane region" description="Helical" evidence="8">
    <location>
        <begin position="86"/>
        <end position="106"/>
    </location>
</feature>
<keyword evidence="5 8" id="KW-1133">Transmembrane helix</keyword>
<evidence type="ECO:0000256" key="6">
    <source>
        <dbReference type="ARBA" id="ARBA00023136"/>
    </source>
</evidence>
<dbReference type="Gene3D" id="1.10.3730.20">
    <property type="match status" value="1"/>
</dbReference>
<evidence type="ECO:0000256" key="7">
    <source>
        <dbReference type="RuleBase" id="RU003942"/>
    </source>
</evidence>
<keyword evidence="6 8" id="KW-0472">Membrane</keyword>
<protein>
    <submittedName>
        <fullName evidence="9">QacE family quaternary ammonium compound efflux SMR transporter</fullName>
    </submittedName>
</protein>
<dbReference type="Pfam" id="PF00893">
    <property type="entry name" value="Multi_Drug_Res"/>
    <property type="match status" value="1"/>
</dbReference>
<feature type="transmembrane region" description="Helical" evidence="8">
    <location>
        <begin position="32"/>
        <end position="52"/>
    </location>
</feature>
<evidence type="ECO:0000256" key="3">
    <source>
        <dbReference type="ARBA" id="ARBA00022475"/>
    </source>
</evidence>
<keyword evidence="2" id="KW-0813">Transport</keyword>
<dbReference type="PANTHER" id="PTHR30561">
    <property type="entry name" value="SMR FAMILY PROTON-DEPENDENT DRUG EFFLUX TRANSPORTER SUGE"/>
    <property type="match status" value="1"/>
</dbReference>
<dbReference type="Proteomes" id="UP000273119">
    <property type="component" value="Unassembled WGS sequence"/>
</dbReference>
<evidence type="ECO:0000313" key="10">
    <source>
        <dbReference type="Proteomes" id="UP000273119"/>
    </source>
</evidence>
<organism evidence="9 10">
    <name type="scientific">Galactobacter caseinivorans</name>
    <dbReference type="NCBI Taxonomy" id="2676123"/>
    <lineage>
        <taxon>Bacteria</taxon>
        <taxon>Bacillati</taxon>
        <taxon>Actinomycetota</taxon>
        <taxon>Actinomycetes</taxon>
        <taxon>Micrococcales</taxon>
        <taxon>Micrococcaceae</taxon>
        <taxon>Galactobacter</taxon>
    </lineage>
</organism>
<evidence type="ECO:0000256" key="4">
    <source>
        <dbReference type="ARBA" id="ARBA00022692"/>
    </source>
</evidence>
<comment type="caution">
    <text evidence="9">The sequence shown here is derived from an EMBL/GenBank/DDBJ whole genome shotgun (WGS) entry which is preliminary data.</text>
</comment>
<accession>A0A496PJ65</accession>
<dbReference type="SUPFAM" id="SSF103481">
    <property type="entry name" value="Multidrug resistance efflux transporter EmrE"/>
    <property type="match status" value="1"/>
</dbReference>
<dbReference type="InterPro" id="IPR037185">
    <property type="entry name" value="EmrE-like"/>
</dbReference>
<evidence type="ECO:0000256" key="5">
    <source>
        <dbReference type="ARBA" id="ARBA00022989"/>
    </source>
</evidence>
<dbReference type="InterPro" id="IPR045324">
    <property type="entry name" value="Small_multidrug_res"/>
</dbReference>